<gene>
    <name evidence="2" type="ordered locus">Acid345_1166</name>
</gene>
<keyword evidence="3" id="KW-1185">Reference proteome</keyword>
<dbReference type="EnsemblBacteria" id="ABF40169">
    <property type="protein sequence ID" value="ABF40169"/>
    <property type="gene ID" value="Acid345_1166"/>
</dbReference>
<evidence type="ECO:0000313" key="3">
    <source>
        <dbReference type="Proteomes" id="UP000002432"/>
    </source>
</evidence>
<evidence type="ECO:0000313" key="2">
    <source>
        <dbReference type="EMBL" id="ABF40169.1"/>
    </source>
</evidence>
<feature type="chain" id="PRO_5004191208" evidence="1">
    <location>
        <begin position="20"/>
        <end position="756"/>
    </location>
</feature>
<keyword evidence="1" id="KW-0732">Signal</keyword>
<organism evidence="2 3">
    <name type="scientific">Koribacter versatilis (strain Ellin345)</name>
    <dbReference type="NCBI Taxonomy" id="204669"/>
    <lineage>
        <taxon>Bacteria</taxon>
        <taxon>Pseudomonadati</taxon>
        <taxon>Acidobacteriota</taxon>
        <taxon>Terriglobia</taxon>
        <taxon>Terriglobales</taxon>
        <taxon>Candidatus Korobacteraceae</taxon>
        <taxon>Candidatus Korobacter</taxon>
    </lineage>
</organism>
<dbReference type="eggNOG" id="ENOG50349FK">
    <property type="taxonomic scope" value="Bacteria"/>
</dbReference>
<name>Q1ISI1_KORVE</name>
<dbReference type="EMBL" id="CP000360">
    <property type="protein sequence ID" value="ABF40169.1"/>
    <property type="molecule type" value="Genomic_DNA"/>
</dbReference>
<proteinExistence type="predicted"/>
<feature type="signal peptide" evidence="1">
    <location>
        <begin position="1"/>
        <end position="19"/>
    </location>
</feature>
<reference evidence="2 3" key="1">
    <citation type="journal article" date="2009" name="Appl. Environ. Microbiol.">
        <title>Three genomes from the phylum Acidobacteria provide insight into the lifestyles of these microorganisms in soils.</title>
        <authorList>
            <person name="Ward N.L."/>
            <person name="Challacombe J.F."/>
            <person name="Janssen P.H."/>
            <person name="Henrissat B."/>
            <person name="Coutinho P.M."/>
            <person name="Wu M."/>
            <person name="Xie G."/>
            <person name="Haft D.H."/>
            <person name="Sait M."/>
            <person name="Badger J."/>
            <person name="Barabote R.D."/>
            <person name="Bradley B."/>
            <person name="Brettin T.S."/>
            <person name="Brinkac L.M."/>
            <person name="Bruce D."/>
            <person name="Creasy T."/>
            <person name="Daugherty S.C."/>
            <person name="Davidsen T.M."/>
            <person name="DeBoy R.T."/>
            <person name="Detter J.C."/>
            <person name="Dodson R.J."/>
            <person name="Durkin A.S."/>
            <person name="Ganapathy A."/>
            <person name="Gwinn-Giglio M."/>
            <person name="Han C.S."/>
            <person name="Khouri H."/>
            <person name="Kiss H."/>
            <person name="Kothari S.P."/>
            <person name="Madupu R."/>
            <person name="Nelson K.E."/>
            <person name="Nelson W.C."/>
            <person name="Paulsen I."/>
            <person name="Penn K."/>
            <person name="Ren Q."/>
            <person name="Rosovitz M.J."/>
            <person name="Selengut J.D."/>
            <person name="Shrivastava S."/>
            <person name="Sullivan S.A."/>
            <person name="Tapia R."/>
            <person name="Thompson L.S."/>
            <person name="Watkins K.L."/>
            <person name="Yang Q."/>
            <person name="Yu C."/>
            <person name="Zafar N."/>
            <person name="Zhou L."/>
            <person name="Kuske C.R."/>
        </authorList>
    </citation>
    <scope>NUCLEOTIDE SEQUENCE [LARGE SCALE GENOMIC DNA]</scope>
    <source>
        <strain evidence="2 3">Ellin345</strain>
    </source>
</reference>
<dbReference type="AlphaFoldDB" id="Q1ISI1"/>
<dbReference type="RefSeq" id="WP_011521971.1">
    <property type="nucleotide sequence ID" value="NC_008009.1"/>
</dbReference>
<dbReference type="Proteomes" id="UP000002432">
    <property type="component" value="Chromosome"/>
</dbReference>
<dbReference type="KEGG" id="aba:Acid345_1166"/>
<dbReference type="OrthoDB" id="109818at2"/>
<protein>
    <submittedName>
        <fullName evidence="2">Uncharacterized protein</fullName>
    </submittedName>
</protein>
<sequence length="756" mass="84243">MRVSWIATVWIVLAAALHAQTLASQGSADLNVQLRSATGSNRFQVGEVIPLEMLFSSTSKGRYLAPCLPFRESNFGFPMCRFTNVWSFAVTPMDGAVDLTKIGFGVRTGGGSTFEVPNPDLTTEPAKYNYTLNKRYRFDRPGSYTVRFTMTVGLDDPVNQATGGLRELNSPQRGVTVSRDMELQIVAADPEWQKRVESEGADAHAKPIPLVTDPPTAERLSYESKTEALCVLGTPEAARILARAFLHGVFEAQRCLEVTPSGKAAAEELKRQLIASDTRVNSVELNFVAQYLNQQYGDPNKQNGWIDSTNEVLDSLIAALPQKEETARLASLLTVVQNPPRAQDGGGTRPLPLPASVIALVAENFDLIPYERQQWLMRGGWPQVRSPLMLPVVRKKAEAPDELALVRWLELDPSAATPFIRAEIGRPMPRFSAYGLRLPDATLPDLEEQMAKNFVALSGEFALAYEASLLHRYATAKVLPTVLPFVDGKLPDWSCQVKVPISAYLLKVAPREAEARIRRGMPQIRDGRCNEYLSAIGRLQASQVLEKLALEQIHARTIMTRDSADYLRRYGTLPSKQNLWNELVHWRKTMEADHEGPSSEHYGDFHELIMSYAGAVGWTLTSDDATRLSALLGEDASNGVACTFSCGATLATPPGPQRYYIYGRPIRDWTMPPMQFLNSPERLTYSVNQYGCEGLKALKQKLVQFPTGSTFTFAYEFTAEYRDEILEISQFLISHGYKVDNNWHWDFLDPLVLSTH</sequence>
<dbReference type="HOGENOM" id="CLU_368338_0_0_0"/>
<evidence type="ECO:0000256" key="1">
    <source>
        <dbReference type="SAM" id="SignalP"/>
    </source>
</evidence>
<accession>Q1ISI1</accession>